<evidence type="ECO:0000313" key="1">
    <source>
        <dbReference type="Proteomes" id="UP000095281"/>
    </source>
</evidence>
<sequence>MNPRKRKNSSDISTTPRKFSRSYFIDNLLYGEQHYGSGTKTTKDYVELLDNEIDHIKKFNVIKSKSKFLIKDIPADPEELLSSVFQHCIDEALNESRSKGLEPEKLGCTVTSELIESDIWVPIRELTSNTVDSILNLFLKVAQSKKQAGTTLWGKPFVVTTTVLDKTRAVEVRRLTGGANGKTAPVHHQIKEHSLIKVYFQRS</sequence>
<proteinExistence type="predicted"/>
<name>A0A1I8BHG0_MELHA</name>
<dbReference type="AlphaFoldDB" id="A0A1I8BHG0"/>
<protein>
    <submittedName>
        <fullName evidence="2">Uncharacterized protein</fullName>
    </submittedName>
</protein>
<evidence type="ECO:0000313" key="2">
    <source>
        <dbReference type="WBParaSite" id="MhA1_Contig2329.frz3.gene9"/>
    </source>
</evidence>
<dbReference type="WBParaSite" id="MhA1_Contig2329.frz3.gene9">
    <property type="protein sequence ID" value="MhA1_Contig2329.frz3.gene9"/>
    <property type="gene ID" value="MhA1_Contig2329.frz3.gene9"/>
</dbReference>
<organism evidence="1 2">
    <name type="scientific">Meloidogyne hapla</name>
    <name type="common">Root-knot nematode worm</name>
    <dbReference type="NCBI Taxonomy" id="6305"/>
    <lineage>
        <taxon>Eukaryota</taxon>
        <taxon>Metazoa</taxon>
        <taxon>Ecdysozoa</taxon>
        <taxon>Nematoda</taxon>
        <taxon>Chromadorea</taxon>
        <taxon>Rhabditida</taxon>
        <taxon>Tylenchina</taxon>
        <taxon>Tylenchomorpha</taxon>
        <taxon>Tylenchoidea</taxon>
        <taxon>Meloidogynidae</taxon>
        <taxon>Meloidogyninae</taxon>
        <taxon>Meloidogyne</taxon>
    </lineage>
</organism>
<accession>A0A1I8BHG0</accession>
<reference evidence="2" key="1">
    <citation type="submission" date="2016-11" db="UniProtKB">
        <authorList>
            <consortium name="WormBaseParasite"/>
        </authorList>
    </citation>
    <scope>IDENTIFICATION</scope>
</reference>
<keyword evidence="1" id="KW-1185">Reference proteome</keyword>
<dbReference type="Proteomes" id="UP000095281">
    <property type="component" value="Unplaced"/>
</dbReference>